<organism evidence="4">
    <name type="scientific">Sedimenticola thiotaurini</name>
    <dbReference type="NCBI Taxonomy" id="1543721"/>
    <lineage>
        <taxon>Bacteria</taxon>
        <taxon>Pseudomonadati</taxon>
        <taxon>Pseudomonadota</taxon>
        <taxon>Gammaproteobacteria</taxon>
        <taxon>Chromatiales</taxon>
        <taxon>Sedimenticolaceae</taxon>
        <taxon>Sedimenticola</taxon>
    </lineage>
</organism>
<dbReference type="Gene3D" id="3.40.50.300">
    <property type="entry name" value="P-loop containing nucleotide triphosphate hydrolases"/>
    <property type="match status" value="1"/>
</dbReference>
<dbReference type="CDD" id="cd04859">
    <property type="entry name" value="Prim_Pol"/>
    <property type="match status" value="1"/>
</dbReference>
<dbReference type="InterPro" id="IPR051620">
    <property type="entry name" value="ORF904-like_C"/>
</dbReference>
<dbReference type="Pfam" id="PF19263">
    <property type="entry name" value="DUF5906"/>
    <property type="match status" value="1"/>
</dbReference>
<dbReference type="SMART" id="SM00943">
    <property type="entry name" value="Prim-Pol"/>
    <property type="match status" value="1"/>
</dbReference>
<comment type="caution">
    <text evidence="4">The sequence shown here is derived from an EMBL/GenBank/DDBJ whole genome shotgun (WGS) entry which is preliminary data.</text>
</comment>
<evidence type="ECO:0000313" key="4">
    <source>
        <dbReference type="EMBL" id="HEB96737.1"/>
    </source>
</evidence>
<reference evidence="4" key="1">
    <citation type="journal article" date="2020" name="mSystems">
        <title>Genome- and Community-Level Interaction Insights into Carbon Utilization and Element Cycling Functions of Hydrothermarchaeota in Hydrothermal Sediment.</title>
        <authorList>
            <person name="Zhou Z."/>
            <person name="Liu Y."/>
            <person name="Xu W."/>
            <person name="Pan J."/>
            <person name="Luo Z.H."/>
            <person name="Li M."/>
        </authorList>
    </citation>
    <scope>NUCLEOTIDE SEQUENCE [LARGE SCALE GENOMIC DNA]</scope>
    <source>
        <strain evidence="4">HyVt-443</strain>
    </source>
</reference>
<dbReference type="Pfam" id="PF09250">
    <property type="entry name" value="Prim-Pol"/>
    <property type="match status" value="1"/>
</dbReference>
<feature type="domain" description="DNA primase/polymerase bifunctional N-terminal" evidence="3">
    <location>
        <begin position="44"/>
        <end position="201"/>
    </location>
</feature>
<proteinExistence type="predicted"/>
<keyword evidence="1" id="KW-0378">Hydrolase</keyword>
<evidence type="ECO:0000259" key="3">
    <source>
        <dbReference type="SMART" id="SM00943"/>
    </source>
</evidence>
<evidence type="ECO:0000256" key="2">
    <source>
        <dbReference type="SAM" id="MobiDB-lite"/>
    </source>
</evidence>
<sequence>MNQTSPPTEQPTRGRTNPLGPLDNLEDYVMHDSTTNPSVNLHVAIDWSSLGYKVFPCRADNKRPHIKKWQDLASADPEQINQWWDRWPEAMPGLHVGSAGFLVLDVDVSKGKNGPETLKALETKHGPLPSTWLAKTPSGGYHYYFRAPQGVELKNTVSKLGRGLDTRAGNGFVILPGSVGESGAYEWVSTGAELAPAPDWIIDKVRKDEEPATPAVEYKPGQEPGNDEFARQALAEAVKAVSEAEGGERNDTLNAKAVRVFGMAKANRLDRAEVHAQLEEAAIAAGLEADETAGTLASAWKGAKPRTEGLRPSPEEMFDAVAEPEFVYVGEMHKVYHWPSGRFWPLEGFYSVLKLRTKEKKDDARESLPHVATIDFAPGEPRVFRDGKLPVLNTWRGLEVQGSDADPGPWLEHLHRLVGNQDEAEHLLNWMAFTIQRPGVKINHGVLMMGEPGNGKDTLFQPLRRALGTAAADVKGEDMLRDFNQYLVGAKLLVIQEANLGNRKDASNISNQLKDLFSAPPETLSVNIKHVAPFNVRNLCSVVVLSNMEVPLMVERGDRRIFAIRTAFRVRDNDGRLFDWTPDYFSQLWHWLEEEGGNAAVVGYLLHRDVTGFNPKAQPPTTEYHDELRESSVEPLERLALEWAKEQVQGATVSPKDAYEELHQRPMLLRECGLKELPALNIVSRKFAAAGVIEAVKVRQGDSVVRAWRILHGGKSAIDYSFLD</sequence>
<dbReference type="InterPro" id="IPR015330">
    <property type="entry name" value="DNA_primase/pol_bifunc_N"/>
</dbReference>
<protein>
    <recommendedName>
        <fullName evidence="3">DNA primase/polymerase bifunctional N-terminal domain-containing protein</fullName>
    </recommendedName>
</protein>
<dbReference type="PANTHER" id="PTHR35372">
    <property type="entry name" value="ATP BINDING PROTEIN-RELATED"/>
    <property type="match status" value="1"/>
</dbReference>
<accession>A0A831RML3</accession>
<dbReference type="InterPro" id="IPR027417">
    <property type="entry name" value="P-loop_NTPase"/>
</dbReference>
<feature type="compositionally biased region" description="Polar residues" evidence="2">
    <location>
        <begin position="1"/>
        <end position="15"/>
    </location>
</feature>
<name>A0A831RML3_9GAMM</name>
<feature type="region of interest" description="Disordered" evidence="2">
    <location>
        <begin position="1"/>
        <end position="31"/>
    </location>
</feature>
<dbReference type="InterPro" id="IPR045455">
    <property type="entry name" value="NrS-1_pol-like_helicase"/>
</dbReference>
<gene>
    <name evidence="4" type="ORF">ENI96_09955</name>
</gene>
<dbReference type="GO" id="GO:0016787">
    <property type="term" value="F:hydrolase activity"/>
    <property type="evidence" value="ECO:0007669"/>
    <property type="project" value="UniProtKB-KW"/>
</dbReference>
<dbReference type="Proteomes" id="UP000886251">
    <property type="component" value="Unassembled WGS sequence"/>
</dbReference>
<dbReference type="AlphaFoldDB" id="A0A831RML3"/>
<dbReference type="EMBL" id="DRKP01000113">
    <property type="protein sequence ID" value="HEB96737.1"/>
    <property type="molecule type" value="Genomic_DNA"/>
</dbReference>
<dbReference type="SUPFAM" id="SSF56747">
    <property type="entry name" value="Prim-pol domain"/>
    <property type="match status" value="1"/>
</dbReference>
<dbReference type="SUPFAM" id="SSF52540">
    <property type="entry name" value="P-loop containing nucleoside triphosphate hydrolases"/>
    <property type="match status" value="1"/>
</dbReference>
<dbReference type="PANTHER" id="PTHR35372:SF2">
    <property type="entry name" value="SF3 HELICASE DOMAIN-CONTAINING PROTEIN"/>
    <property type="match status" value="1"/>
</dbReference>
<evidence type="ECO:0000256" key="1">
    <source>
        <dbReference type="ARBA" id="ARBA00022801"/>
    </source>
</evidence>